<protein>
    <submittedName>
        <fullName evidence="1">Uncharacterized protein</fullName>
    </submittedName>
</protein>
<sequence length="207" mass="22910">MRNHAFYNRLYFARMCHSGNGPARTCRQTARLAACTRYRMPHPERPQWWACQHGGVRVLDGEAELAILASGDAFVAQPGREYVVQAVLDSIVVRTIALQRCMHDPDAAGMGEFVALEPGEADWGLRLQARGLYWAHCHHGAMCLQWRDDTMPDGPRTILLQPGMSFAPGAGEDFCVDALLPGASLLCCMRLPEPTPSRQPASWHQAA</sequence>
<reference evidence="1 2" key="1">
    <citation type="journal article" date="2015" name="Stand. Genomic Sci.">
        <title>Genomic Encyclopedia of Bacterial and Archaeal Type Strains, Phase III: the genomes of soil and plant-associated and newly described type strains.</title>
        <authorList>
            <person name="Whitman W.B."/>
            <person name="Woyke T."/>
            <person name="Klenk H.P."/>
            <person name="Zhou Y."/>
            <person name="Lilburn T.G."/>
            <person name="Beck B.J."/>
            <person name="De Vos P."/>
            <person name="Vandamme P."/>
            <person name="Eisen J.A."/>
            <person name="Garrity G."/>
            <person name="Hugenholtz P."/>
            <person name="Kyrpides N.C."/>
        </authorList>
    </citation>
    <scope>NUCLEOTIDE SEQUENCE [LARGE SCALE GENOMIC DNA]</scope>
    <source>
        <strain evidence="1 2">ASC-9842</strain>
    </source>
</reference>
<dbReference type="Proteomes" id="UP000291078">
    <property type="component" value="Unassembled WGS sequence"/>
</dbReference>
<accession>A0A4Q7S880</accession>
<name>A0A4Q7S880_9BURK</name>
<dbReference type="EMBL" id="SGXM01000001">
    <property type="protein sequence ID" value="RZT42644.1"/>
    <property type="molecule type" value="Genomic_DNA"/>
</dbReference>
<organism evidence="1 2">
    <name type="scientific">Cupriavidus agavae</name>
    <dbReference type="NCBI Taxonomy" id="1001822"/>
    <lineage>
        <taxon>Bacteria</taxon>
        <taxon>Pseudomonadati</taxon>
        <taxon>Pseudomonadota</taxon>
        <taxon>Betaproteobacteria</taxon>
        <taxon>Burkholderiales</taxon>
        <taxon>Burkholderiaceae</taxon>
        <taxon>Cupriavidus</taxon>
    </lineage>
</organism>
<proteinExistence type="predicted"/>
<evidence type="ECO:0000313" key="1">
    <source>
        <dbReference type="EMBL" id="RZT42644.1"/>
    </source>
</evidence>
<gene>
    <name evidence="1" type="ORF">EV147_1683</name>
</gene>
<keyword evidence="2" id="KW-1185">Reference proteome</keyword>
<evidence type="ECO:0000313" key="2">
    <source>
        <dbReference type="Proteomes" id="UP000291078"/>
    </source>
</evidence>
<comment type="caution">
    <text evidence="1">The sequence shown here is derived from an EMBL/GenBank/DDBJ whole genome shotgun (WGS) entry which is preliminary data.</text>
</comment>
<dbReference type="AlphaFoldDB" id="A0A4Q7S880"/>